<dbReference type="PANTHER" id="PTHR30487:SF0">
    <property type="entry name" value="PREPILIN LEADER PEPTIDASE_N-METHYLTRANSFERASE-RELATED"/>
    <property type="match status" value="1"/>
</dbReference>
<dbReference type="InterPro" id="IPR050882">
    <property type="entry name" value="Prepilin_peptidase/N-MTase"/>
</dbReference>
<dbReference type="GO" id="GO:0032259">
    <property type="term" value="P:methylation"/>
    <property type="evidence" value="ECO:0007669"/>
    <property type="project" value="UniProtKB-KW"/>
</dbReference>
<dbReference type="Pfam" id="PF01478">
    <property type="entry name" value="Peptidase_A24"/>
    <property type="match status" value="1"/>
</dbReference>
<proteinExistence type="inferred from homology"/>
<dbReference type="PANTHER" id="PTHR30487">
    <property type="entry name" value="TYPE 4 PREPILIN-LIKE PROTEINS LEADER PEPTIDE-PROCESSING ENZYME"/>
    <property type="match status" value="1"/>
</dbReference>
<comment type="caution">
    <text evidence="4">The sequence shown here is derived from an EMBL/GenBank/DDBJ whole genome shotgun (WGS) entry which is preliminary data.</text>
</comment>
<dbReference type="AlphaFoldDB" id="A0A543B426"/>
<reference evidence="4 5" key="1">
    <citation type="submission" date="2019-06" db="EMBL/GenBank/DDBJ databases">
        <title>Sequencing the genomes of 1000 actinobacteria strains.</title>
        <authorList>
            <person name="Klenk H.-P."/>
        </authorList>
    </citation>
    <scope>NUCLEOTIDE SEQUENCE [LARGE SCALE GENOMIC DNA]</scope>
    <source>
        <strain evidence="4 5">DSM 45928</strain>
    </source>
</reference>
<sequence length="178" mass="18567">MTTVAHYTGRPPSRTRLTVAVLILCLSLIVQHDLTMVLVIAVSAPRLIVLALIDVEIRRLPDRILLPLYPLTAAILIPAGIWTDNADALVRAAVTASVALVGYAILCAATGAIGFGDVKLAGLLGLITGWVGWSATLFATVAAMFLGAVAGVVSLLGDRTRRTVPYGPALIAAFPFGL</sequence>
<keyword evidence="2" id="KW-0472">Membrane</keyword>
<evidence type="ECO:0000313" key="4">
    <source>
        <dbReference type="EMBL" id="TQL79589.1"/>
    </source>
</evidence>
<dbReference type="InParanoid" id="A0A543B426"/>
<accession>A0A543B426</accession>
<feature type="transmembrane region" description="Helical" evidence="2">
    <location>
        <begin position="89"/>
        <end position="115"/>
    </location>
</feature>
<dbReference type="GO" id="GO:0006465">
    <property type="term" value="P:signal peptide processing"/>
    <property type="evidence" value="ECO:0007669"/>
    <property type="project" value="TreeGrafter"/>
</dbReference>
<evidence type="ECO:0000259" key="3">
    <source>
        <dbReference type="Pfam" id="PF01478"/>
    </source>
</evidence>
<feature type="transmembrane region" description="Helical" evidence="2">
    <location>
        <begin position="135"/>
        <end position="156"/>
    </location>
</feature>
<dbReference type="GO" id="GO:0008168">
    <property type="term" value="F:methyltransferase activity"/>
    <property type="evidence" value="ECO:0007669"/>
    <property type="project" value="UniProtKB-KW"/>
</dbReference>
<dbReference type="GO" id="GO:0004190">
    <property type="term" value="F:aspartic-type endopeptidase activity"/>
    <property type="evidence" value="ECO:0007669"/>
    <property type="project" value="InterPro"/>
</dbReference>
<organism evidence="4 5">
    <name type="scientific">Stackebrandtia endophytica</name>
    <dbReference type="NCBI Taxonomy" id="1496996"/>
    <lineage>
        <taxon>Bacteria</taxon>
        <taxon>Bacillati</taxon>
        <taxon>Actinomycetota</taxon>
        <taxon>Actinomycetes</taxon>
        <taxon>Glycomycetales</taxon>
        <taxon>Glycomycetaceae</taxon>
        <taxon>Stackebrandtia</taxon>
    </lineage>
</organism>
<feature type="transmembrane region" description="Helical" evidence="2">
    <location>
        <begin position="64"/>
        <end position="82"/>
    </location>
</feature>
<evidence type="ECO:0000256" key="2">
    <source>
        <dbReference type="SAM" id="Phobius"/>
    </source>
</evidence>
<dbReference type="GO" id="GO:0005886">
    <property type="term" value="C:plasma membrane"/>
    <property type="evidence" value="ECO:0007669"/>
    <property type="project" value="TreeGrafter"/>
</dbReference>
<protein>
    <submittedName>
        <fullName evidence="4">Leader peptidase (Prepilin peptidase)/N-methyltransferase</fullName>
    </submittedName>
</protein>
<dbReference type="Proteomes" id="UP000317043">
    <property type="component" value="Unassembled WGS sequence"/>
</dbReference>
<name>A0A543B426_9ACTN</name>
<dbReference type="InterPro" id="IPR000045">
    <property type="entry name" value="Prepilin_IV_endopep_pep"/>
</dbReference>
<dbReference type="Gene3D" id="1.20.120.1220">
    <property type="match status" value="1"/>
</dbReference>
<keyword evidence="4" id="KW-0489">Methyltransferase</keyword>
<comment type="similarity">
    <text evidence="1">Belongs to the peptidase A24 family.</text>
</comment>
<feature type="domain" description="Prepilin type IV endopeptidase peptidase" evidence="3">
    <location>
        <begin position="46"/>
        <end position="151"/>
    </location>
</feature>
<keyword evidence="4" id="KW-0808">Transferase</keyword>
<gene>
    <name evidence="4" type="ORF">FB566_5199</name>
</gene>
<keyword evidence="2" id="KW-1133">Transmembrane helix</keyword>
<dbReference type="EMBL" id="VFOW01000001">
    <property type="protein sequence ID" value="TQL79589.1"/>
    <property type="molecule type" value="Genomic_DNA"/>
</dbReference>
<keyword evidence="2" id="KW-0812">Transmembrane</keyword>
<evidence type="ECO:0000313" key="5">
    <source>
        <dbReference type="Proteomes" id="UP000317043"/>
    </source>
</evidence>
<feature type="transmembrane region" description="Helical" evidence="2">
    <location>
        <begin position="21"/>
        <end position="44"/>
    </location>
</feature>
<evidence type="ECO:0000256" key="1">
    <source>
        <dbReference type="ARBA" id="ARBA00005801"/>
    </source>
</evidence>
<keyword evidence="5" id="KW-1185">Reference proteome</keyword>